<dbReference type="HOGENOM" id="CLU_2684502_0_0_6"/>
<dbReference type="KEGG" id="gps:C427_1648"/>
<sequence length="74" mass="8448">MKLGFNVIVVVTNVSPVSSELPIKELANCITIYRYSTFNKMTSVGKYFRPIRSAISTSKLLKSLNENKKYHLKH</sequence>
<name>K7A536_9ALTE</name>
<proteinExistence type="predicted"/>
<dbReference type="Proteomes" id="UP000011864">
    <property type="component" value="Chromosome"/>
</dbReference>
<keyword evidence="2" id="KW-1185">Reference proteome</keyword>
<evidence type="ECO:0000313" key="1">
    <source>
        <dbReference type="EMBL" id="AGH43757.1"/>
    </source>
</evidence>
<protein>
    <submittedName>
        <fullName evidence="1">Uncharacterized protein</fullName>
    </submittedName>
</protein>
<organism evidence="1 2">
    <name type="scientific">Paraglaciecola psychrophila 170</name>
    <dbReference type="NCBI Taxonomy" id="1129794"/>
    <lineage>
        <taxon>Bacteria</taxon>
        <taxon>Pseudomonadati</taxon>
        <taxon>Pseudomonadota</taxon>
        <taxon>Gammaproteobacteria</taxon>
        <taxon>Alteromonadales</taxon>
        <taxon>Alteromonadaceae</taxon>
        <taxon>Paraglaciecola</taxon>
    </lineage>
</organism>
<gene>
    <name evidence="1" type="ORF">C427_1648</name>
</gene>
<dbReference type="PATRIC" id="fig|1129794.4.peg.1632"/>
<dbReference type="AlphaFoldDB" id="K7A536"/>
<accession>K7A536</accession>
<dbReference type="EMBL" id="CP003837">
    <property type="protein sequence ID" value="AGH43757.1"/>
    <property type="molecule type" value="Genomic_DNA"/>
</dbReference>
<reference evidence="1 2" key="1">
    <citation type="journal article" date="2013" name="Genome Announc.">
        <title>Complete Genome Sequence of Glaciecola psychrophila Strain 170T.</title>
        <authorList>
            <person name="Yin J."/>
            <person name="Chen J."/>
            <person name="Liu G."/>
            <person name="Yu Y."/>
            <person name="Song L."/>
            <person name="Wang X."/>
            <person name="Qu X."/>
        </authorList>
    </citation>
    <scope>NUCLEOTIDE SEQUENCE [LARGE SCALE GENOMIC DNA]</scope>
    <source>
        <strain evidence="1 2">170</strain>
    </source>
</reference>
<evidence type="ECO:0000313" key="2">
    <source>
        <dbReference type="Proteomes" id="UP000011864"/>
    </source>
</evidence>